<feature type="non-terminal residue" evidence="1">
    <location>
        <position position="223"/>
    </location>
</feature>
<gene>
    <name evidence="1" type="ORF">METZ01_LOCUS387709</name>
</gene>
<name>A0A382ULX8_9ZZZZ</name>
<sequence length="223" mass="26419">MKHIHLDKIKSYESPPKIVNIFSEKEIIMIQKLYTDLPERIFNKKQNIRKKAWIQNYNKELDKIYFDKIKDVLGNFKMDTLKSETGEDFYGLFHESFSPLTLHVDSGFDEKAVIYKQVVTPLSPIGDTVVFKNRWYGKSTSFTIDPEELKFKPKHDQNDRSCEHLGHEEFDKKIHQKYLTHIDINNLKGLKVEMIYQWKVGETLIMDRSHIHSSSSRINEKKL</sequence>
<organism evidence="1">
    <name type="scientific">marine metagenome</name>
    <dbReference type="NCBI Taxonomy" id="408172"/>
    <lineage>
        <taxon>unclassified sequences</taxon>
        <taxon>metagenomes</taxon>
        <taxon>ecological metagenomes</taxon>
    </lineage>
</organism>
<reference evidence="1" key="1">
    <citation type="submission" date="2018-05" db="EMBL/GenBank/DDBJ databases">
        <authorList>
            <person name="Lanie J.A."/>
            <person name="Ng W.-L."/>
            <person name="Kazmierczak K.M."/>
            <person name="Andrzejewski T.M."/>
            <person name="Davidsen T.M."/>
            <person name="Wayne K.J."/>
            <person name="Tettelin H."/>
            <person name="Glass J.I."/>
            <person name="Rusch D."/>
            <person name="Podicherti R."/>
            <person name="Tsui H.-C.T."/>
            <person name="Winkler M.E."/>
        </authorList>
    </citation>
    <scope>NUCLEOTIDE SEQUENCE</scope>
</reference>
<proteinExistence type="predicted"/>
<evidence type="ECO:0000313" key="1">
    <source>
        <dbReference type="EMBL" id="SVD34855.1"/>
    </source>
</evidence>
<dbReference type="AlphaFoldDB" id="A0A382ULX8"/>
<evidence type="ECO:0008006" key="2">
    <source>
        <dbReference type="Google" id="ProtNLM"/>
    </source>
</evidence>
<accession>A0A382ULX8</accession>
<dbReference type="EMBL" id="UINC01144998">
    <property type="protein sequence ID" value="SVD34855.1"/>
    <property type="molecule type" value="Genomic_DNA"/>
</dbReference>
<protein>
    <recommendedName>
        <fullName evidence="2">TauD/TfdA-like domain-containing protein</fullName>
    </recommendedName>
</protein>